<evidence type="ECO:0000313" key="2">
    <source>
        <dbReference type="Proteomes" id="UP000028411"/>
    </source>
</evidence>
<evidence type="ECO:0000313" key="1">
    <source>
        <dbReference type="EMBL" id="KEQ51816.1"/>
    </source>
</evidence>
<name>A0A081R9E3_SPHCR</name>
<dbReference type="EMBL" id="JFHR01000062">
    <property type="protein sequence ID" value="KEQ51816.1"/>
    <property type="molecule type" value="Genomic_DNA"/>
</dbReference>
<dbReference type="AlphaFoldDB" id="A0A081R9E3"/>
<organism evidence="1 2">
    <name type="scientific">Sphingobium chlorophenolicum</name>
    <dbReference type="NCBI Taxonomy" id="46429"/>
    <lineage>
        <taxon>Bacteria</taxon>
        <taxon>Pseudomonadati</taxon>
        <taxon>Pseudomonadota</taxon>
        <taxon>Alphaproteobacteria</taxon>
        <taxon>Sphingomonadales</taxon>
        <taxon>Sphingomonadaceae</taxon>
        <taxon>Sphingobium</taxon>
    </lineage>
</organism>
<comment type="caution">
    <text evidence="1">The sequence shown here is derived from an EMBL/GenBank/DDBJ whole genome shotgun (WGS) entry which is preliminary data.</text>
</comment>
<proteinExistence type="predicted"/>
<sequence>MALISAIKPFNAQLPWHLPPGNAPRGNIFKPCEKAAYILIGLILPPCFTRMNVNIVNPPTGGLLDAISDHKTQLQALRAMTASASRG</sequence>
<gene>
    <name evidence="1" type="ORF">BV95_03890</name>
</gene>
<dbReference type="Proteomes" id="UP000028411">
    <property type="component" value="Unassembled WGS sequence"/>
</dbReference>
<reference evidence="1 2" key="1">
    <citation type="submission" date="2014-02" db="EMBL/GenBank/DDBJ databases">
        <title>Whole genome sequence of Sphingobium chlorophenolicum NBRC 16172.</title>
        <authorList>
            <person name="Gan H.M."/>
            <person name="Gan H.Y."/>
            <person name="Chew T.H."/>
            <person name="Savka M.A."/>
        </authorList>
    </citation>
    <scope>NUCLEOTIDE SEQUENCE [LARGE SCALE GENOMIC DNA]</scope>
    <source>
        <strain evidence="1 2">NBRC 16172</strain>
    </source>
</reference>
<accession>A0A081R9E3</accession>
<protein>
    <submittedName>
        <fullName evidence="1">Uncharacterized protein</fullName>
    </submittedName>
</protein>